<evidence type="ECO:0008006" key="4">
    <source>
        <dbReference type="Google" id="ProtNLM"/>
    </source>
</evidence>
<dbReference type="SUPFAM" id="SSF54523">
    <property type="entry name" value="Pili subunits"/>
    <property type="match status" value="1"/>
</dbReference>
<evidence type="ECO:0000256" key="1">
    <source>
        <dbReference type="SAM" id="MobiDB-lite"/>
    </source>
</evidence>
<keyword evidence="3" id="KW-1185">Reference proteome</keyword>
<proteinExistence type="predicted"/>
<evidence type="ECO:0000313" key="3">
    <source>
        <dbReference type="Proteomes" id="UP000005824"/>
    </source>
</evidence>
<name>B4D855_9BACT</name>
<dbReference type="Proteomes" id="UP000005824">
    <property type="component" value="Unassembled WGS sequence"/>
</dbReference>
<gene>
    <name evidence="2" type="ORF">CfE428DRAFT_5095</name>
</gene>
<dbReference type="InterPro" id="IPR045584">
    <property type="entry name" value="Pilin-like"/>
</dbReference>
<organism evidence="2 3">
    <name type="scientific">Chthoniobacter flavus Ellin428</name>
    <dbReference type="NCBI Taxonomy" id="497964"/>
    <lineage>
        <taxon>Bacteria</taxon>
        <taxon>Pseudomonadati</taxon>
        <taxon>Verrucomicrobiota</taxon>
        <taxon>Spartobacteria</taxon>
        <taxon>Chthoniobacterales</taxon>
        <taxon>Chthoniobacteraceae</taxon>
        <taxon>Chthoniobacter</taxon>
    </lineage>
</organism>
<dbReference type="InParanoid" id="B4D855"/>
<protein>
    <recommendedName>
        <fullName evidence="4">General secretion pathway protein J</fullName>
    </recommendedName>
</protein>
<sequence>MIIAMMIVSMIVFTIYRFVSTHLLIMQASTEIGDERESMEAVINLVQGQLGSLPALEPDALLGKAYKFHGLSNDEMTWMCGPGSGLLTTAAQGEYQVTLTVQPMDSKSSETELGLRRRPSAANKSSVELTRGSGTDRYDWQPLISPMAALEIRYYDSVTNSWVDQWTDGSRRPPLVRLRLQKHKDDAPIEAVLNVPSSQLTP</sequence>
<dbReference type="AlphaFoldDB" id="B4D855"/>
<feature type="region of interest" description="Disordered" evidence="1">
    <location>
        <begin position="106"/>
        <end position="132"/>
    </location>
</feature>
<dbReference type="EMBL" id="ABVL01000020">
    <property type="protein sequence ID" value="EDY17409.1"/>
    <property type="molecule type" value="Genomic_DNA"/>
</dbReference>
<evidence type="ECO:0000313" key="2">
    <source>
        <dbReference type="EMBL" id="EDY17409.1"/>
    </source>
</evidence>
<reference evidence="2 3" key="1">
    <citation type="journal article" date="2011" name="J. Bacteriol.">
        <title>Genome sequence of Chthoniobacter flavus Ellin428, an aerobic heterotrophic soil bacterium.</title>
        <authorList>
            <person name="Kant R."/>
            <person name="van Passel M.W."/>
            <person name="Palva A."/>
            <person name="Lucas S."/>
            <person name="Lapidus A."/>
            <person name="Glavina Del Rio T."/>
            <person name="Dalin E."/>
            <person name="Tice H."/>
            <person name="Bruce D."/>
            <person name="Goodwin L."/>
            <person name="Pitluck S."/>
            <person name="Larimer F.W."/>
            <person name="Land M.L."/>
            <person name="Hauser L."/>
            <person name="Sangwan P."/>
            <person name="de Vos W.M."/>
            <person name="Janssen P.H."/>
            <person name="Smidt H."/>
        </authorList>
    </citation>
    <scope>NUCLEOTIDE SEQUENCE [LARGE SCALE GENOMIC DNA]</scope>
    <source>
        <strain evidence="2 3">Ellin428</strain>
    </source>
</reference>
<comment type="caution">
    <text evidence="2">The sequence shown here is derived from an EMBL/GenBank/DDBJ whole genome shotgun (WGS) entry which is preliminary data.</text>
</comment>
<dbReference type="STRING" id="497964.CfE428DRAFT_5095"/>
<accession>B4D855</accession>